<dbReference type="EMBL" id="RAPK01000007">
    <property type="protein sequence ID" value="RKD75498.1"/>
    <property type="molecule type" value="Genomic_DNA"/>
</dbReference>
<dbReference type="RefSeq" id="WP_120192371.1">
    <property type="nucleotide sequence ID" value="NZ_RAPK01000007.1"/>
</dbReference>
<feature type="domain" description="Pyridoxamine 5'-phosphate oxidase N-terminal" evidence="1">
    <location>
        <begin position="9"/>
        <end position="95"/>
    </location>
</feature>
<dbReference type="InterPro" id="IPR012349">
    <property type="entry name" value="Split_barrel_FMN-bd"/>
</dbReference>
<comment type="caution">
    <text evidence="2">The sequence shown here is derived from an EMBL/GenBank/DDBJ whole genome shotgun (WGS) entry which is preliminary data.</text>
</comment>
<dbReference type="Gene3D" id="2.30.110.10">
    <property type="entry name" value="Electron Transport, Fmn-binding Protein, Chain A"/>
    <property type="match status" value="1"/>
</dbReference>
<dbReference type="InterPro" id="IPR011576">
    <property type="entry name" value="Pyridox_Oxase_N"/>
</dbReference>
<accession>A0A419V6C4</accession>
<dbReference type="AlphaFoldDB" id="A0A419V6C4"/>
<organism evidence="2 3">
    <name type="scientific">Sinobaca qinghaiensis</name>
    <dbReference type="NCBI Taxonomy" id="342944"/>
    <lineage>
        <taxon>Bacteria</taxon>
        <taxon>Bacillati</taxon>
        <taxon>Bacillota</taxon>
        <taxon>Bacilli</taxon>
        <taxon>Bacillales</taxon>
        <taxon>Sporolactobacillaceae</taxon>
        <taxon>Sinobaca</taxon>
    </lineage>
</organism>
<dbReference type="Pfam" id="PF01243">
    <property type="entry name" value="PNPOx_N"/>
    <property type="match status" value="1"/>
</dbReference>
<gene>
    <name evidence="2" type="ORF">ATL39_1197</name>
</gene>
<dbReference type="OrthoDB" id="2381603at2"/>
<proteinExistence type="predicted"/>
<evidence type="ECO:0000259" key="1">
    <source>
        <dbReference type="Pfam" id="PF01243"/>
    </source>
</evidence>
<keyword evidence="3" id="KW-1185">Reference proteome</keyword>
<evidence type="ECO:0000313" key="3">
    <source>
        <dbReference type="Proteomes" id="UP000285120"/>
    </source>
</evidence>
<evidence type="ECO:0000313" key="2">
    <source>
        <dbReference type="EMBL" id="RKD75498.1"/>
    </source>
</evidence>
<dbReference type="NCBIfam" id="NF005232">
    <property type="entry name" value="PRK06733.1"/>
    <property type="match status" value="1"/>
</dbReference>
<dbReference type="SUPFAM" id="SSF50475">
    <property type="entry name" value="FMN-binding split barrel"/>
    <property type="match status" value="1"/>
</dbReference>
<name>A0A419V6C4_9BACL</name>
<reference evidence="2 3" key="1">
    <citation type="submission" date="2018-09" db="EMBL/GenBank/DDBJ databases">
        <title>Genomic Encyclopedia of Archaeal and Bacterial Type Strains, Phase II (KMG-II): from individual species to whole genera.</title>
        <authorList>
            <person name="Goeker M."/>
        </authorList>
    </citation>
    <scope>NUCLEOTIDE SEQUENCE [LARGE SCALE GENOMIC DNA]</scope>
    <source>
        <strain evidence="2 3">DSM 17008</strain>
    </source>
</reference>
<sequence>MANRMEKNLNDELLALLKKERYISLTTVDYETKAPDVRVLSWIYAPDRETLRFTIDNRSKMMENMKHNSGIVITVIGNGSTYAIAGEVKILKEEIEDVPIKLALAELDIKEVKDIMFYGAKMTLEPRYEKTYDAEAAAKLDNQVMKAMKTV</sequence>
<dbReference type="Proteomes" id="UP000285120">
    <property type="component" value="Unassembled WGS sequence"/>
</dbReference>
<protein>
    <submittedName>
        <fullName evidence="2">Pyridoxamine 5'-phosphate oxidase</fullName>
    </submittedName>
</protein>